<protein>
    <submittedName>
        <fullName evidence="1">Head to tail adaptor</fullName>
    </submittedName>
</protein>
<sequence>MTYATVAEMASRYQRRNLDLLTKTRTDNNQPDDVIIDAALADATAMMDSYIVARYTLPLTVAPATLPQVCCVIAWYFLQDTRATEQSTQRYKDAIRWLEGVRDGKIPLGTDTAGSAPDGENLAQVVSDAPVFSRKQQGFI</sequence>
<evidence type="ECO:0000313" key="1">
    <source>
        <dbReference type="EMBL" id="DAD98497.1"/>
    </source>
</evidence>
<name>A0A8S5NUS8_9CAUD</name>
<reference evidence="1" key="1">
    <citation type="journal article" date="2021" name="Proc. Natl. Acad. Sci. U.S.A.">
        <title>A Catalog of Tens of Thousands of Viruses from Human Metagenomes Reveals Hidden Associations with Chronic Diseases.</title>
        <authorList>
            <person name="Tisza M.J."/>
            <person name="Buck C.B."/>
        </authorList>
    </citation>
    <scope>NUCLEOTIDE SEQUENCE</scope>
    <source>
        <strain evidence="1">CtrMq22</strain>
    </source>
</reference>
<dbReference type="InterPro" id="IPR009752">
    <property type="entry name" value="Phage_Mu_GpJ"/>
</dbReference>
<dbReference type="EMBL" id="BK015263">
    <property type="protein sequence ID" value="DAD98497.1"/>
    <property type="molecule type" value="Genomic_DNA"/>
</dbReference>
<organism evidence="1">
    <name type="scientific">Myoviridae sp. ctrMq22</name>
    <dbReference type="NCBI Taxonomy" id="2825181"/>
    <lineage>
        <taxon>Viruses</taxon>
        <taxon>Duplodnaviria</taxon>
        <taxon>Heunggongvirae</taxon>
        <taxon>Uroviricota</taxon>
        <taxon>Caudoviricetes</taxon>
    </lineage>
</organism>
<proteinExistence type="predicted"/>
<accession>A0A8S5NUS8</accession>
<dbReference type="Pfam" id="PF07030">
    <property type="entry name" value="Phage_Mu_Gp36"/>
    <property type="match status" value="1"/>
</dbReference>